<evidence type="ECO:0000313" key="1">
    <source>
        <dbReference type="EMBL" id="TRO78797.1"/>
    </source>
</evidence>
<name>A0A550J6K2_9BACT</name>
<proteinExistence type="predicted"/>
<reference evidence="1 2" key="1">
    <citation type="submission" date="2019-07" db="EMBL/GenBank/DDBJ databases">
        <title>Insights of Desulfuromonas acetexigens electromicrobiology.</title>
        <authorList>
            <person name="Katuri K."/>
            <person name="Sapireddy V."/>
            <person name="Shaw D.R."/>
            <person name="Saikaly P."/>
        </authorList>
    </citation>
    <scope>NUCLEOTIDE SEQUENCE [LARGE SCALE GENOMIC DNA]</scope>
    <source>
        <strain evidence="1 2">2873</strain>
    </source>
</reference>
<protein>
    <submittedName>
        <fullName evidence="1">DUF2889 domain-containing protein</fullName>
    </submittedName>
</protein>
<dbReference type="Proteomes" id="UP000317155">
    <property type="component" value="Unassembled WGS sequence"/>
</dbReference>
<gene>
    <name evidence="1" type="ORF">FL622_15100</name>
</gene>
<evidence type="ECO:0000313" key="2">
    <source>
        <dbReference type="Proteomes" id="UP000317155"/>
    </source>
</evidence>
<dbReference type="InterPro" id="IPR021312">
    <property type="entry name" value="DUF2889"/>
</dbReference>
<comment type="caution">
    <text evidence="1">The sequence shown here is derived from an EMBL/GenBank/DDBJ whole genome shotgun (WGS) entry which is preliminary data.</text>
</comment>
<dbReference type="OrthoDB" id="5396989at2"/>
<organism evidence="1 2">
    <name type="scientific">Trichloromonas acetexigens</name>
    <dbReference type="NCBI Taxonomy" id="38815"/>
    <lineage>
        <taxon>Bacteria</taxon>
        <taxon>Pseudomonadati</taxon>
        <taxon>Thermodesulfobacteriota</taxon>
        <taxon>Desulfuromonadia</taxon>
        <taxon>Desulfuromonadales</taxon>
        <taxon>Trichloromonadaceae</taxon>
        <taxon>Trichloromonas</taxon>
    </lineage>
</organism>
<sequence>MTAANPMQDFQRTIDYGVRAEADGRMTLTARLRDRFHDIEVAIVADIATLEILASRVEFHRAPTAHCTEAADKGAPLHGFVIGRGLSRKLNEVFGGPQGCGNLRVMLAGLLPLAINLQAGAGLADEEAALTAIHDRLLGTCAGYPQQGP</sequence>
<dbReference type="AlphaFoldDB" id="A0A550J6K2"/>
<accession>A0A550J6K2</accession>
<dbReference type="Pfam" id="PF11136">
    <property type="entry name" value="DUF2889"/>
    <property type="match status" value="1"/>
</dbReference>
<keyword evidence="2" id="KW-1185">Reference proteome</keyword>
<dbReference type="RefSeq" id="WP_092054447.1">
    <property type="nucleotide sequence ID" value="NZ_FOJJ01000006.1"/>
</dbReference>
<dbReference type="EMBL" id="VJVV01000014">
    <property type="protein sequence ID" value="TRO78797.1"/>
    <property type="molecule type" value="Genomic_DNA"/>
</dbReference>